<accession>A0A6A7BGF7</accession>
<dbReference type="Gene3D" id="1.10.510.10">
    <property type="entry name" value="Transferase(Phosphotransferase) domain 1"/>
    <property type="match status" value="1"/>
</dbReference>
<proteinExistence type="predicted"/>
<dbReference type="InterPro" id="IPR000719">
    <property type="entry name" value="Prot_kinase_dom"/>
</dbReference>
<reference evidence="2" key="1">
    <citation type="submission" date="2020-01" db="EMBL/GenBank/DDBJ databases">
        <authorList>
            <consortium name="DOE Joint Genome Institute"/>
            <person name="Haridas S."/>
            <person name="Albert R."/>
            <person name="Binder M."/>
            <person name="Bloem J."/>
            <person name="Labutti K."/>
            <person name="Salamov A."/>
            <person name="Andreopoulos B."/>
            <person name="Baker S.E."/>
            <person name="Barry K."/>
            <person name="Bills G."/>
            <person name="Bluhm B.H."/>
            <person name="Cannon C."/>
            <person name="Castanera R."/>
            <person name="Culley D.E."/>
            <person name="Daum C."/>
            <person name="Ezra D."/>
            <person name="Gonzalez J.B."/>
            <person name="Henrissat B."/>
            <person name="Kuo A."/>
            <person name="Liang C."/>
            <person name="Lipzen A."/>
            <person name="Lutzoni F."/>
            <person name="Magnuson J."/>
            <person name="Mondo S."/>
            <person name="Nolan M."/>
            <person name="Ohm R."/>
            <person name="Pangilinan J."/>
            <person name="Park H.-J."/>
            <person name="Ramirez L."/>
            <person name="Alfaro M."/>
            <person name="Sun H."/>
            <person name="Tritt A."/>
            <person name="Yoshinaga Y."/>
            <person name="Zwiers L.-H."/>
            <person name="Turgeon B.G."/>
            <person name="Goodwin S.B."/>
            <person name="Spatafora J.W."/>
            <person name="Crous P.W."/>
            <person name="Grigoriev I.V."/>
        </authorList>
    </citation>
    <scope>NUCLEOTIDE SEQUENCE</scope>
    <source>
        <strain evidence="2">IPT5</strain>
    </source>
</reference>
<feature type="domain" description="Protein kinase" evidence="1">
    <location>
        <begin position="1"/>
        <end position="150"/>
    </location>
</feature>
<dbReference type="GO" id="GO:0005524">
    <property type="term" value="F:ATP binding"/>
    <property type="evidence" value="ECO:0007669"/>
    <property type="project" value="InterPro"/>
</dbReference>
<evidence type="ECO:0000313" key="3">
    <source>
        <dbReference type="Proteomes" id="UP000799423"/>
    </source>
</evidence>
<dbReference type="OrthoDB" id="4062651at2759"/>
<keyword evidence="3" id="KW-1185">Reference proteome</keyword>
<dbReference type="InterPro" id="IPR011009">
    <property type="entry name" value="Kinase-like_dom_sf"/>
</dbReference>
<gene>
    <name evidence="2" type="ORF">T440DRAFT_465312</name>
</gene>
<dbReference type="GO" id="GO:0004672">
    <property type="term" value="F:protein kinase activity"/>
    <property type="evidence" value="ECO:0007669"/>
    <property type="project" value="InterPro"/>
</dbReference>
<name>A0A6A7BGF7_9PLEO</name>
<evidence type="ECO:0000313" key="2">
    <source>
        <dbReference type="EMBL" id="KAF2854332.1"/>
    </source>
</evidence>
<dbReference type="SUPFAM" id="SSF56112">
    <property type="entry name" value="Protein kinase-like (PK-like)"/>
    <property type="match status" value="1"/>
</dbReference>
<dbReference type="Proteomes" id="UP000799423">
    <property type="component" value="Unassembled WGS sequence"/>
</dbReference>
<dbReference type="AlphaFoldDB" id="A0A6A7BGF7"/>
<organism evidence="2 3">
    <name type="scientific">Plenodomus tracheiphilus IPT5</name>
    <dbReference type="NCBI Taxonomy" id="1408161"/>
    <lineage>
        <taxon>Eukaryota</taxon>
        <taxon>Fungi</taxon>
        <taxon>Dikarya</taxon>
        <taxon>Ascomycota</taxon>
        <taxon>Pezizomycotina</taxon>
        <taxon>Dothideomycetes</taxon>
        <taxon>Pleosporomycetidae</taxon>
        <taxon>Pleosporales</taxon>
        <taxon>Pleosporineae</taxon>
        <taxon>Leptosphaeriaceae</taxon>
        <taxon>Plenodomus</taxon>
    </lineage>
</organism>
<evidence type="ECO:0000259" key="1">
    <source>
        <dbReference type="PROSITE" id="PS50011"/>
    </source>
</evidence>
<dbReference type="EMBL" id="MU006293">
    <property type="protein sequence ID" value="KAF2854332.1"/>
    <property type="molecule type" value="Genomic_DNA"/>
</dbReference>
<sequence length="150" mass="16092">MHANNVKCQDIKPSNISHKGDQVYLTAFGSSATSQSGFATSTDSPAYSTAVHAAPEITARLYKEPRLDGRSVDVYGLGRVYCDLLTARTGRSVQTFHEMLNHDQRAIASALGASIHTSQCASNRCSIHVEGLGLEPWRSCTPSWSPAPAA</sequence>
<dbReference type="PROSITE" id="PS50011">
    <property type="entry name" value="PROTEIN_KINASE_DOM"/>
    <property type="match status" value="1"/>
</dbReference>
<protein>
    <recommendedName>
        <fullName evidence="1">Protein kinase domain-containing protein</fullName>
    </recommendedName>
</protein>